<feature type="compositionally biased region" description="Polar residues" evidence="1">
    <location>
        <begin position="69"/>
        <end position="84"/>
    </location>
</feature>
<gene>
    <name evidence="2" type="ORF">DdX_07567</name>
</gene>
<dbReference type="Proteomes" id="UP001201812">
    <property type="component" value="Unassembled WGS sequence"/>
</dbReference>
<name>A0AAD4R8H3_9BILA</name>
<evidence type="ECO:0000256" key="1">
    <source>
        <dbReference type="SAM" id="MobiDB-lite"/>
    </source>
</evidence>
<evidence type="ECO:0000313" key="3">
    <source>
        <dbReference type="Proteomes" id="UP001201812"/>
    </source>
</evidence>
<proteinExistence type="predicted"/>
<accession>A0AAD4R8H3</accession>
<comment type="caution">
    <text evidence="2">The sequence shown here is derived from an EMBL/GenBank/DDBJ whole genome shotgun (WGS) entry which is preliminary data.</text>
</comment>
<dbReference type="EMBL" id="JAKKPZ010000010">
    <property type="protein sequence ID" value="KAI1716508.1"/>
    <property type="molecule type" value="Genomic_DNA"/>
</dbReference>
<protein>
    <submittedName>
        <fullName evidence="2">Uncharacterized protein</fullName>
    </submittedName>
</protein>
<evidence type="ECO:0000313" key="2">
    <source>
        <dbReference type="EMBL" id="KAI1716508.1"/>
    </source>
</evidence>
<dbReference type="AlphaFoldDB" id="A0AAD4R8H3"/>
<reference evidence="2" key="1">
    <citation type="submission" date="2022-01" db="EMBL/GenBank/DDBJ databases">
        <title>Genome Sequence Resource for Two Populations of Ditylenchus destructor, the Migratory Endoparasitic Phytonematode.</title>
        <authorList>
            <person name="Zhang H."/>
            <person name="Lin R."/>
            <person name="Xie B."/>
        </authorList>
    </citation>
    <scope>NUCLEOTIDE SEQUENCE</scope>
    <source>
        <strain evidence="2">BazhouSP</strain>
    </source>
</reference>
<organism evidence="2 3">
    <name type="scientific">Ditylenchus destructor</name>
    <dbReference type="NCBI Taxonomy" id="166010"/>
    <lineage>
        <taxon>Eukaryota</taxon>
        <taxon>Metazoa</taxon>
        <taxon>Ecdysozoa</taxon>
        <taxon>Nematoda</taxon>
        <taxon>Chromadorea</taxon>
        <taxon>Rhabditida</taxon>
        <taxon>Tylenchina</taxon>
        <taxon>Tylenchomorpha</taxon>
        <taxon>Sphaerularioidea</taxon>
        <taxon>Anguinidae</taxon>
        <taxon>Anguininae</taxon>
        <taxon>Ditylenchus</taxon>
    </lineage>
</organism>
<keyword evidence="3" id="KW-1185">Reference proteome</keyword>
<feature type="region of interest" description="Disordered" evidence="1">
    <location>
        <begin position="69"/>
        <end position="89"/>
    </location>
</feature>
<sequence length="250" mass="28575">MLSPSMREGVIYGYPQSPMFMFGDERSEQTLACVTPEPICHNICNPDFELSPVRQLDYTHMYQDTGTRFDTTTEYGSSNGNLSEGDNENRCDNHSELIPANYMSAYRMRADEPNYTLLSRKRAMNFSNPFEPYQTENRPMERPIDTSCHMSVSLRITWKSAAIYNRADNKRLTLDKGTVLGTEIFLLPSPTLSLSRLPYLFSHISASKPAKRTPNKKGKSTANLDTPHIFRFPFQHTSLCESFAYSKQVH</sequence>